<dbReference type="CDD" id="cd00093">
    <property type="entry name" value="HTH_XRE"/>
    <property type="match status" value="1"/>
</dbReference>
<gene>
    <name evidence="2" type="ORF">KGB56_14060</name>
</gene>
<reference evidence="2 3" key="1">
    <citation type="journal article" date="2021" name="Angew. Chem. Int. Ed. Engl.">
        <title>A novel family of nonribosomal peptides modulate collective behavior in Pseudovibrio bacteria isolated from marine sponges.</title>
        <authorList>
            <person name="Ioca L.P."/>
            <person name="Dai Y."/>
            <person name="Kunakom S."/>
            <person name="Diaz-Espinosa J."/>
            <person name="Krunic A."/>
            <person name="Crnkovic C.M."/>
            <person name="Orjala J."/>
            <person name="Sanchez L.M."/>
            <person name="Ferreira A.G."/>
            <person name="Berlinck R.G.S."/>
            <person name="Eustaquio A.S."/>
        </authorList>
    </citation>
    <scope>NUCLEOTIDE SEQUENCE [LARGE SCALE GENOMIC DNA]</scope>
    <source>
        <strain evidence="2 3">Ab134</strain>
    </source>
</reference>
<organism evidence="2 3">
    <name type="scientific">Pseudovibrio brasiliensis</name>
    <dbReference type="NCBI Taxonomy" id="1898042"/>
    <lineage>
        <taxon>Bacteria</taxon>
        <taxon>Pseudomonadati</taxon>
        <taxon>Pseudomonadota</taxon>
        <taxon>Alphaproteobacteria</taxon>
        <taxon>Hyphomicrobiales</taxon>
        <taxon>Stappiaceae</taxon>
        <taxon>Pseudovibrio</taxon>
    </lineage>
</organism>
<dbReference type="Gene3D" id="1.10.260.40">
    <property type="entry name" value="lambda repressor-like DNA-binding domains"/>
    <property type="match status" value="1"/>
</dbReference>
<dbReference type="RefSeq" id="WP_211915050.1">
    <property type="nucleotide sequence ID" value="NZ_CP074126.1"/>
</dbReference>
<evidence type="ECO:0000256" key="1">
    <source>
        <dbReference type="SAM" id="MobiDB-lite"/>
    </source>
</evidence>
<feature type="region of interest" description="Disordered" evidence="1">
    <location>
        <begin position="1"/>
        <end position="28"/>
    </location>
</feature>
<dbReference type="Proteomes" id="UP000680706">
    <property type="component" value="Chromosome"/>
</dbReference>
<dbReference type="EMBL" id="CP074126">
    <property type="protein sequence ID" value="QUS54516.1"/>
    <property type="molecule type" value="Genomic_DNA"/>
</dbReference>
<evidence type="ECO:0000313" key="3">
    <source>
        <dbReference type="Proteomes" id="UP000680706"/>
    </source>
</evidence>
<dbReference type="InterPro" id="IPR001387">
    <property type="entry name" value="Cro/C1-type_HTH"/>
</dbReference>
<name>A0ABX8ALJ3_9HYPH</name>
<dbReference type="SUPFAM" id="SSF47413">
    <property type="entry name" value="lambda repressor-like DNA-binding domains"/>
    <property type="match status" value="1"/>
</dbReference>
<accession>A0ABX8ALJ3</accession>
<keyword evidence="3" id="KW-1185">Reference proteome</keyword>
<protein>
    <recommendedName>
        <fullName evidence="4">HTH cro/C1-type domain-containing protein</fullName>
    </recommendedName>
</protein>
<evidence type="ECO:0008006" key="4">
    <source>
        <dbReference type="Google" id="ProtNLM"/>
    </source>
</evidence>
<dbReference type="InterPro" id="IPR010982">
    <property type="entry name" value="Lambda_DNA-bd_dom_sf"/>
</dbReference>
<sequence>MNVHSFTTDTRRPMLPPMAKKGNQGMNPNEFKAAREKLDLSAAELGRILNTDPRTVRRWEDASGTRPPNPIACRVLEWMLEGFRPPEFPEKPAN</sequence>
<evidence type="ECO:0000313" key="2">
    <source>
        <dbReference type="EMBL" id="QUS54516.1"/>
    </source>
</evidence>
<proteinExistence type="predicted"/>